<evidence type="ECO:0008006" key="3">
    <source>
        <dbReference type="Google" id="ProtNLM"/>
    </source>
</evidence>
<dbReference type="AlphaFoldDB" id="A0A3T0KUE4"/>
<reference evidence="1 2" key="1">
    <citation type="submission" date="2018-01" db="EMBL/GenBank/DDBJ databases">
        <title>Bacillus asahii Genome sequencing and assembly.</title>
        <authorList>
            <person name="Jiang H."/>
            <person name="Feng Y."/>
            <person name="Zhao F."/>
            <person name="Lin X."/>
        </authorList>
    </citation>
    <scope>NUCLEOTIDE SEQUENCE [LARGE SCALE GENOMIC DNA]</scope>
    <source>
        <strain evidence="1 2">OM18</strain>
    </source>
</reference>
<dbReference type="KEGG" id="pasa:BAOM_3443"/>
<dbReference type="EMBL" id="CP026095">
    <property type="protein sequence ID" value="AZV44052.1"/>
    <property type="molecule type" value="Genomic_DNA"/>
</dbReference>
<protein>
    <recommendedName>
        <fullName evidence="3">DUF3231 family protein</fullName>
    </recommendedName>
</protein>
<proteinExistence type="predicted"/>
<dbReference type="Gene3D" id="1.20.1260.10">
    <property type="match status" value="1"/>
</dbReference>
<gene>
    <name evidence="1" type="ORF">BAOM_3443</name>
</gene>
<dbReference type="Pfam" id="PF11553">
    <property type="entry name" value="DUF3231"/>
    <property type="match status" value="1"/>
</dbReference>
<accession>A0A3T0KUE4</accession>
<evidence type="ECO:0000313" key="1">
    <source>
        <dbReference type="EMBL" id="AZV44052.1"/>
    </source>
</evidence>
<name>A0A3T0KUE4_9BACI</name>
<dbReference type="Proteomes" id="UP000283095">
    <property type="component" value="Chromosome"/>
</dbReference>
<organism evidence="1 2">
    <name type="scientific">Peribacillus asahii</name>
    <dbReference type="NCBI Taxonomy" id="228899"/>
    <lineage>
        <taxon>Bacteria</taxon>
        <taxon>Bacillati</taxon>
        <taxon>Bacillota</taxon>
        <taxon>Bacilli</taxon>
        <taxon>Bacillales</taxon>
        <taxon>Bacillaceae</taxon>
        <taxon>Peribacillus</taxon>
    </lineage>
</organism>
<dbReference type="InterPro" id="IPR021617">
    <property type="entry name" value="DUF3231"/>
</dbReference>
<sequence length="180" mass="19846">MNLNEIRSAIMGILSGNPKDEPMHYGEVFAIWTNLFTNNGLITAYQTFLQHAGDEDLKKLIEEAIECMQNENPQLEELLKANGLGLPPASPDRPVAKLEDIPVGARFTDPEISTALSMDIAAGLVACSQAIGQCIREDIAMMYGQFHAAKAQLGAKFLRLNKNKGWLVPPPLHVHRPEQE</sequence>
<dbReference type="InterPro" id="IPR012347">
    <property type="entry name" value="Ferritin-like"/>
</dbReference>
<evidence type="ECO:0000313" key="2">
    <source>
        <dbReference type="Proteomes" id="UP000283095"/>
    </source>
</evidence>